<dbReference type="InParanoid" id="A0A7N2MRR6"/>
<reference evidence="4 5" key="1">
    <citation type="journal article" date="2016" name="G3 (Bethesda)">
        <title>First Draft Assembly and Annotation of the Genome of a California Endemic Oak Quercus lobata Nee (Fagaceae).</title>
        <authorList>
            <person name="Sork V.L."/>
            <person name="Fitz-Gibbon S.T."/>
            <person name="Puiu D."/>
            <person name="Crepeau M."/>
            <person name="Gugger P.F."/>
            <person name="Sherman R."/>
            <person name="Stevens K."/>
            <person name="Langley C.H."/>
            <person name="Pellegrini M."/>
            <person name="Salzberg S.L."/>
        </authorList>
    </citation>
    <scope>NUCLEOTIDE SEQUENCE [LARGE SCALE GENOMIC DNA]</scope>
    <source>
        <strain evidence="4 5">cv. SW786</strain>
    </source>
</reference>
<keyword evidence="5" id="KW-1185">Reference proteome</keyword>
<name>A0A7N2MRR6_QUELO</name>
<accession>A0A7N2MRR6</accession>
<dbReference type="InterPro" id="IPR000157">
    <property type="entry name" value="TIR_dom"/>
</dbReference>
<evidence type="ECO:0000313" key="4">
    <source>
        <dbReference type="EnsemblPlants" id="QL10p033952:mrna"/>
    </source>
</evidence>
<dbReference type="SUPFAM" id="SSF52200">
    <property type="entry name" value="Toll/Interleukin receptor TIR domain"/>
    <property type="match status" value="1"/>
</dbReference>
<proteinExistence type="predicted"/>
<dbReference type="Gene3D" id="3.40.50.10140">
    <property type="entry name" value="Toll/interleukin-1 receptor homology (TIR) domain"/>
    <property type="match status" value="2"/>
</dbReference>
<evidence type="ECO:0000256" key="2">
    <source>
        <dbReference type="SAM" id="MobiDB-lite"/>
    </source>
</evidence>
<dbReference type="Gramene" id="QL10p033952:mrna">
    <property type="protein sequence ID" value="QL10p033952:mrna"/>
    <property type="gene ID" value="QL10p033952"/>
</dbReference>
<feature type="domain" description="TIR" evidence="3">
    <location>
        <begin position="26"/>
        <end position="154"/>
    </location>
</feature>
<dbReference type="InterPro" id="IPR035897">
    <property type="entry name" value="Toll_tir_struct_dom_sf"/>
</dbReference>
<dbReference type="AlphaFoldDB" id="A0A7N2MRR6"/>
<dbReference type="OrthoDB" id="6160824at2759"/>
<protein>
    <recommendedName>
        <fullName evidence="3">TIR domain-containing protein</fullName>
    </recommendedName>
</protein>
<feature type="region of interest" description="Disordered" evidence="2">
    <location>
        <begin position="1"/>
        <end position="24"/>
    </location>
</feature>
<dbReference type="Pfam" id="PF01582">
    <property type="entry name" value="TIR"/>
    <property type="match status" value="1"/>
</dbReference>
<dbReference type="Proteomes" id="UP000594261">
    <property type="component" value="Chromosome 10"/>
</dbReference>
<dbReference type="GeneID" id="115964665"/>
<dbReference type="OMA" id="AFAEHEM"/>
<dbReference type="KEGG" id="qlo:115964665"/>
<evidence type="ECO:0000313" key="5">
    <source>
        <dbReference type="Proteomes" id="UP000594261"/>
    </source>
</evidence>
<evidence type="ECO:0000259" key="3">
    <source>
        <dbReference type="PROSITE" id="PS50104"/>
    </source>
</evidence>
<reference evidence="4" key="2">
    <citation type="submission" date="2021-01" db="UniProtKB">
        <authorList>
            <consortium name="EnsemblPlants"/>
        </authorList>
    </citation>
    <scope>IDENTIFICATION</scope>
</reference>
<dbReference type="EMBL" id="LRBV02000010">
    <property type="status" value="NOT_ANNOTATED_CDS"/>
    <property type="molecule type" value="Genomic_DNA"/>
</dbReference>
<dbReference type="PANTHER" id="PTHR32009:SF153">
    <property type="entry name" value="TMV RESISTANCE PROTEIN N-LIKE"/>
    <property type="match status" value="1"/>
</dbReference>
<dbReference type="GO" id="GO:0007165">
    <property type="term" value="P:signal transduction"/>
    <property type="evidence" value="ECO:0007669"/>
    <property type="project" value="InterPro"/>
</dbReference>
<keyword evidence="1" id="KW-0520">NAD</keyword>
<feature type="compositionally biased region" description="Low complexity" evidence="2">
    <location>
        <begin position="7"/>
        <end position="22"/>
    </location>
</feature>
<sequence>MATQATSSSPSSASSSSSSSSSCPQWKYDVFLSFCGVDTRKNFTDHLYTALKQKGIITFKDDAKLERGKYISSELLKAIEESNKIVKCKKETGVTVLPVFYRVDPSDVRNQNGILAKTFAKHEKDTRINTEDVQAWKAALKDVGDISGWHLHDR</sequence>
<dbReference type="PANTHER" id="PTHR32009">
    <property type="entry name" value="TMV RESISTANCE PROTEIN N-LIKE"/>
    <property type="match status" value="1"/>
</dbReference>
<gene>
    <name evidence="4" type="primary">LOC115964665</name>
</gene>
<evidence type="ECO:0000256" key="1">
    <source>
        <dbReference type="ARBA" id="ARBA00023027"/>
    </source>
</evidence>
<dbReference type="SMART" id="SM00255">
    <property type="entry name" value="TIR"/>
    <property type="match status" value="1"/>
</dbReference>
<organism evidence="4 5">
    <name type="scientific">Quercus lobata</name>
    <name type="common">Valley oak</name>
    <dbReference type="NCBI Taxonomy" id="97700"/>
    <lineage>
        <taxon>Eukaryota</taxon>
        <taxon>Viridiplantae</taxon>
        <taxon>Streptophyta</taxon>
        <taxon>Embryophyta</taxon>
        <taxon>Tracheophyta</taxon>
        <taxon>Spermatophyta</taxon>
        <taxon>Magnoliopsida</taxon>
        <taxon>eudicotyledons</taxon>
        <taxon>Gunneridae</taxon>
        <taxon>Pentapetalae</taxon>
        <taxon>rosids</taxon>
        <taxon>fabids</taxon>
        <taxon>Fagales</taxon>
        <taxon>Fagaceae</taxon>
        <taxon>Quercus</taxon>
    </lineage>
</organism>
<dbReference type="RefSeq" id="XP_030939789.1">
    <property type="nucleotide sequence ID" value="XM_031083929.1"/>
</dbReference>
<dbReference type="PROSITE" id="PS50104">
    <property type="entry name" value="TIR"/>
    <property type="match status" value="1"/>
</dbReference>
<dbReference type="EnsemblPlants" id="QL10p033952:mrna">
    <property type="protein sequence ID" value="QL10p033952:mrna"/>
    <property type="gene ID" value="QL10p033952"/>
</dbReference>